<dbReference type="Pfam" id="PF11716">
    <property type="entry name" value="MDMPI_N"/>
    <property type="match status" value="1"/>
</dbReference>
<proteinExistence type="predicted"/>
<dbReference type="Proteomes" id="UP001501004">
    <property type="component" value="Unassembled WGS sequence"/>
</dbReference>
<dbReference type="RefSeq" id="WP_344752798.1">
    <property type="nucleotide sequence ID" value="NZ_BAABAE010000001.1"/>
</dbReference>
<dbReference type="SUPFAM" id="SSF109854">
    <property type="entry name" value="DinB/YfiT-like putative metalloenzymes"/>
    <property type="match status" value="1"/>
</dbReference>
<protein>
    <submittedName>
        <fullName evidence="2">Maleylpyruvate isomerase N-terminal domain-containing protein</fullName>
    </submittedName>
</protein>
<evidence type="ECO:0000313" key="2">
    <source>
        <dbReference type="EMBL" id="GAA3728760.1"/>
    </source>
</evidence>
<keyword evidence="3" id="KW-1185">Reference proteome</keyword>
<dbReference type="InterPro" id="IPR024344">
    <property type="entry name" value="MDMPI_metal-binding"/>
</dbReference>
<keyword evidence="2" id="KW-0413">Isomerase</keyword>
<evidence type="ECO:0000313" key="3">
    <source>
        <dbReference type="Proteomes" id="UP001501004"/>
    </source>
</evidence>
<evidence type="ECO:0000259" key="1">
    <source>
        <dbReference type="Pfam" id="PF11716"/>
    </source>
</evidence>
<dbReference type="GO" id="GO:0016853">
    <property type="term" value="F:isomerase activity"/>
    <property type="evidence" value="ECO:0007669"/>
    <property type="project" value="UniProtKB-KW"/>
</dbReference>
<feature type="domain" description="Mycothiol-dependent maleylpyruvate isomerase metal-binding" evidence="1">
    <location>
        <begin position="11"/>
        <end position="168"/>
    </location>
</feature>
<dbReference type="Gene3D" id="1.20.120.450">
    <property type="entry name" value="dinb family like domain"/>
    <property type="match status" value="1"/>
</dbReference>
<dbReference type="InterPro" id="IPR034660">
    <property type="entry name" value="DinB/YfiT-like"/>
</dbReference>
<dbReference type="EMBL" id="BAABAE010000001">
    <property type="protein sequence ID" value="GAA3728760.1"/>
    <property type="molecule type" value="Genomic_DNA"/>
</dbReference>
<sequence length="220" mass="22533">MTNTVIFESAARAFLQVLAGIRDRETDEPGQWERPGLGVWTVRGLAGHTSRAIITVGEYLAAGPPDGVLPGGASPSDGSGCPDAETYLLDLAGAGADHEAVAARGTAAGEALGDDPVGSLTETLDRTLVTLATQPVDRIVSVVGGRTIPLAEYLRTRVFELVVHTIDLSRATGIPHAIPVRALEEAGGLAARAAARSGRGDALLLAATGRGPLPEGFSVV</sequence>
<name>A0ABP7F090_9MICO</name>
<comment type="caution">
    <text evidence="2">The sequence shown here is derived from an EMBL/GenBank/DDBJ whole genome shotgun (WGS) entry which is preliminary data.</text>
</comment>
<gene>
    <name evidence="2" type="ORF">GCM10022239_01890</name>
</gene>
<accession>A0ABP7F090</accession>
<reference evidence="3" key="1">
    <citation type="journal article" date="2019" name="Int. J. Syst. Evol. Microbiol.">
        <title>The Global Catalogue of Microorganisms (GCM) 10K type strain sequencing project: providing services to taxonomists for standard genome sequencing and annotation.</title>
        <authorList>
            <consortium name="The Broad Institute Genomics Platform"/>
            <consortium name="The Broad Institute Genome Sequencing Center for Infectious Disease"/>
            <person name="Wu L."/>
            <person name="Ma J."/>
        </authorList>
    </citation>
    <scope>NUCLEOTIDE SEQUENCE [LARGE SCALE GENOMIC DNA]</scope>
    <source>
        <strain evidence="3">JCM 16949</strain>
    </source>
</reference>
<organism evidence="2 3">
    <name type="scientific">Leifsonella bigeumensis</name>
    <dbReference type="NCBI Taxonomy" id="433643"/>
    <lineage>
        <taxon>Bacteria</taxon>
        <taxon>Bacillati</taxon>
        <taxon>Actinomycetota</taxon>
        <taxon>Actinomycetes</taxon>
        <taxon>Micrococcales</taxon>
        <taxon>Microbacteriaceae</taxon>
        <taxon>Leifsonella</taxon>
    </lineage>
</organism>